<gene>
    <name evidence="2" type="ORF">Q664_31655</name>
</gene>
<dbReference type="InterPro" id="IPR038765">
    <property type="entry name" value="Papain-like_cys_pep_sf"/>
</dbReference>
<dbReference type="Gene3D" id="1.10.3670.10">
    <property type="entry name" value="Putative xylanase like domain"/>
    <property type="match status" value="1"/>
</dbReference>
<dbReference type="SUPFAM" id="SSF54001">
    <property type="entry name" value="Cysteine proteinases"/>
    <property type="match status" value="1"/>
</dbReference>
<dbReference type="RefSeq" id="WP_043403628.1">
    <property type="nucleotide sequence ID" value="NZ_JPMI01000229.1"/>
</dbReference>
<dbReference type="AlphaFoldDB" id="A0A084SN97"/>
<dbReference type="Proteomes" id="UP000028547">
    <property type="component" value="Unassembled WGS sequence"/>
</dbReference>
<dbReference type="Gene3D" id="2.30.260.10">
    <property type="entry name" value="putative xylanase like domain"/>
    <property type="match status" value="1"/>
</dbReference>
<name>A0A084SN97_9BACT</name>
<reference evidence="2 3" key="1">
    <citation type="submission" date="2014-07" db="EMBL/GenBank/DDBJ databases">
        <title>Draft Genome Sequence of Gephyronic Acid Producer, Cystobacter violaceus Strain Cb vi76.</title>
        <authorList>
            <person name="Stevens D.C."/>
            <person name="Young J."/>
            <person name="Carmichael R."/>
            <person name="Tan J."/>
            <person name="Taylor R.E."/>
        </authorList>
    </citation>
    <scope>NUCLEOTIDE SEQUENCE [LARGE SCALE GENOMIC DNA]</scope>
    <source>
        <strain evidence="2 3">Cb vi76</strain>
    </source>
</reference>
<comment type="caution">
    <text evidence="2">The sequence shown here is derived from an EMBL/GenBank/DDBJ whole genome shotgun (WGS) entry which is preliminary data.</text>
</comment>
<feature type="chain" id="PRO_5001781363" evidence="1">
    <location>
        <begin position="19"/>
        <end position="312"/>
    </location>
</feature>
<dbReference type="EMBL" id="JPMI01000229">
    <property type="protein sequence ID" value="KFA89932.1"/>
    <property type="molecule type" value="Genomic_DNA"/>
</dbReference>
<organism evidence="2 3">
    <name type="scientific">Archangium violaceum Cb vi76</name>
    <dbReference type="NCBI Taxonomy" id="1406225"/>
    <lineage>
        <taxon>Bacteria</taxon>
        <taxon>Pseudomonadati</taxon>
        <taxon>Myxococcota</taxon>
        <taxon>Myxococcia</taxon>
        <taxon>Myxococcales</taxon>
        <taxon>Cystobacterineae</taxon>
        <taxon>Archangiaceae</taxon>
        <taxon>Archangium</taxon>
    </lineage>
</organism>
<dbReference type="Pfam" id="PF07313">
    <property type="entry name" value="AmiA-like"/>
    <property type="match status" value="1"/>
</dbReference>
<sequence>MKAFALVSALLAQTPAAATAPAAPAPSGAPARHTLEAPMKEPMVVWASLSPQERASFITGDAGLPLKERLLRVSERFLGTPYVHSPLGEGSGVDPDPTFRLDAVDCLTFVEQALAMSLASAEPEVAGVLERLRYASAPTYEERNHLMEAQWLPNNQRKGFLADVTRRYGGEDTVRVQKTLTAVTWTSRSSQALALPRTHQPRGTYNLDMIPLERVMAHARQVPSGTILVVLREDLPLKATRVTHLGFVVQKGKRTWLRHARRGVDGNGRVVDEDLETFLARNAKYDKWKVSGVSLYEPRRPEAGGGELVRSP</sequence>
<accession>A0A084SN97</accession>
<keyword evidence="2" id="KW-0413">Isomerase</keyword>
<proteinExistence type="predicted"/>
<keyword evidence="1" id="KW-0732">Signal</keyword>
<evidence type="ECO:0000313" key="3">
    <source>
        <dbReference type="Proteomes" id="UP000028547"/>
    </source>
</evidence>
<dbReference type="GO" id="GO:0016853">
    <property type="term" value="F:isomerase activity"/>
    <property type="evidence" value="ECO:0007669"/>
    <property type="project" value="UniProtKB-KW"/>
</dbReference>
<feature type="signal peptide" evidence="1">
    <location>
        <begin position="1"/>
        <end position="18"/>
    </location>
</feature>
<protein>
    <submittedName>
        <fullName evidence="2">Ribose 5-phosphate isomerase</fullName>
    </submittedName>
</protein>
<evidence type="ECO:0000313" key="2">
    <source>
        <dbReference type="EMBL" id="KFA89932.1"/>
    </source>
</evidence>
<dbReference type="InterPro" id="IPR010846">
    <property type="entry name" value="AmiA-like"/>
</dbReference>
<evidence type="ECO:0000256" key="1">
    <source>
        <dbReference type="SAM" id="SignalP"/>
    </source>
</evidence>